<comment type="caution">
    <text evidence="1">The sequence shown here is derived from an EMBL/GenBank/DDBJ whole genome shotgun (WGS) entry which is preliminary data.</text>
</comment>
<protein>
    <submittedName>
        <fullName evidence="1">Uncharacterized protein</fullName>
    </submittedName>
</protein>
<evidence type="ECO:0000313" key="2">
    <source>
        <dbReference type="Proteomes" id="UP000821865"/>
    </source>
</evidence>
<accession>A0ACB8CV49</accession>
<dbReference type="Proteomes" id="UP000821865">
    <property type="component" value="Chromosome 4"/>
</dbReference>
<dbReference type="EMBL" id="CM023473">
    <property type="protein sequence ID" value="KAH7953067.1"/>
    <property type="molecule type" value="Genomic_DNA"/>
</dbReference>
<sequence>MPTEELSAWVDPMGRGPLELRLDIAVVSSTYKPGYLSEYRNSGRCGVNAWGVVSKQGLVTLVRESPSFTADAYCVILDGHLLPYARDGPFEDR</sequence>
<name>A0ACB8CV49_DERSI</name>
<keyword evidence="2" id="KW-1185">Reference proteome</keyword>
<gene>
    <name evidence="1" type="ORF">HPB49_004216</name>
</gene>
<reference evidence="1" key="1">
    <citation type="submission" date="2020-05" db="EMBL/GenBank/DDBJ databases">
        <title>Large-scale comparative analyses of tick genomes elucidate their genetic diversity and vector capacities.</title>
        <authorList>
            <person name="Jia N."/>
            <person name="Wang J."/>
            <person name="Shi W."/>
            <person name="Du L."/>
            <person name="Sun Y."/>
            <person name="Zhan W."/>
            <person name="Jiang J."/>
            <person name="Wang Q."/>
            <person name="Zhang B."/>
            <person name="Ji P."/>
            <person name="Sakyi L.B."/>
            <person name="Cui X."/>
            <person name="Yuan T."/>
            <person name="Jiang B."/>
            <person name="Yang W."/>
            <person name="Lam T.T.-Y."/>
            <person name="Chang Q."/>
            <person name="Ding S."/>
            <person name="Wang X."/>
            <person name="Zhu J."/>
            <person name="Ruan X."/>
            <person name="Zhao L."/>
            <person name="Wei J."/>
            <person name="Que T."/>
            <person name="Du C."/>
            <person name="Cheng J."/>
            <person name="Dai P."/>
            <person name="Han X."/>
            <person name="Huang E."/>
            <person name="Gao Y."/>
            <person name="Liu J."/>
            <person name="Shao H."/>
            <person name="Ye R."/>
            <person name="Li L."/>
            <person name="Wei W."/>
            <person name="Wang X."/>
            <person name="Wang C."/>
            <person name="Yang T."/>
            <person name="Huo Q."/>
            <person name="Li W."/>
            <person name="Guo W."/>
            <person name="Chen H."/>
            <person name="Zhou L."/>
            <person name="Ni X."/>
            <person name="Tian J."/>
            <person name="Zhou Y."/>
            <person name="Sheng Y."/>
            <person name="Liu T."/>
            <person name="Pan Y."/>
            <person name="Xia L."/>
            <person name="Li J."/>
            <person name="Zhao F."/>
            <person name="Cao W."/>
        </authorList>
    </citation>
    <scope>NUCLEOTIDE SEQUENCE</scope>
    <source>
        <strain evidence="1">Dsil-2018</strain>
    </source>
</reference>
<evidence type="ECO:0000313" key="1">
    <source>
        <dbReference type="EMBL" id="KAH7953067.1"/>
    </source>
</evidence>
<proteinExistence type="predicted"/>
<organism evidence="1 2">
    <name type="scientific">Dermacentor silvarum</name>
    <name type="common">Tick</name>
    <dbReference type="NCBI Taxonomy" id="543639"/>
    <lineage>
        <taxon>Eukaryota</taxon>
        <taxon>Metazoa</taxon>
        <taxon>Ecdysozoa</taxon>
        <taxon>Arthropoda</taxon>
        <taxon>Chelicerata</taxon>
        <taxon>Arachnida</taxon>
        <taxon>Acari</taxon>
        <taxon>Parasitiformes</taxon>
        <taxon>Ixodida</taxon>
        <taxon>Ixodoidea</taxon>
        <taxon>Ixodidae</taxon>
        <taxon>Rhipicephalinae</taxon>
        <taxon>Dermacentor</taxon>
    </lineage>
</organism>